<keyword evidence="2" id="KW-0812">Transmembrane</keyword>
<feature type="compositionally biased region" description="Basic and acidic residues" evidence="1">
    <location>
        <begin position="166"/>
        <end position="178"/>
    </location>
</feature>
<accession>A0ABT9TWU6</accession>
<dbReference type="RefSeq" id="WP_307202061.1">
    <property type="nucleotide sequence ID" value="NZ_JAUSST010000001.1"/>
</dbReference>
<protein>
    <submittedName>
        <fullName evidence="3">Uncharacterized protein YoxC</fullName>
    </submittedName>
</protein>
<reference evidence="3 4" key="1">
    <citation type="submission" date="2023-07" db="EMBL/GenBank/DDBJ databases">
        <title>Sorghum-associated microbial communities from plants grown in Nebraska, USA.</title>
        <authorList>
            <person name="Schachtman D."/>
        </authorList>
    </citation>
    <scope>NUCLEOTIDE SEQUENCE [LARGE SCALE GENOMIC DNA]</scope>
    <source>
        <strain evidence="3 4">CC482</strain>
    </source>
</reference>
<organism evidence="3 4">
    <name type="scientific">Paenibacillus harenae</name>
    <dbReference type="NCBI Taxonomy" id="306543"/>
    <lineage>
        <taxon>Bacteria</taxon>
        <taxon>Bacillati</taxon>
        <taxon>Bacillota</taxon>
        <taxon>Bacilli</taxon>
        <taxon>Bacillales</taxon>
        <taxon>Paenibacillaceae</taxon>
        <taxon>Paenibacillus</taxon>
    </lineage>
</organism>
<feature type="transmembrane region" description="Helical" evidence="2">
    <location>
        <begin position="6"/>
        <end position="29"/>
    </location>
</feature>
<keyword evidence="2" id="KW-1133">Transmembrane helix</keyword>
<dbReference type="Proteomes" id="UP001229346">
    <property type="component" value="Unassembled WGS sequence"/>
</dbReference>
<keyword evidence="4" id="KW-1185">Reference proteome</keyword>
<comment type="caution">
    <text evidence="3">The sequence shown here is derived from an EMBL/GenBank/DDBJ whole genome shotgun (WGS) entry which is preliminary data.</text>
</comment>
<dbReference type="EMBL" id="JAUSSU010000002">
    <property type="protein sequence ID" value="MDQ0111817.1"/>
    <property type="molecule type" value="Genomic_DNA"/>
</dbReference>
<evidence type="ECO:0000313" key="3">
    <source>
        <dbReference type="EMBL" id="MDQ0111817.1"/>
    </source>
</evidence>
<name>A0ABT9TWU6_PAEHA</name>
<evidence type="ECO:0000256" key="1">
    <source>
        <dbReference type="SAM" id="MobiDB-lite"/>
    </source>
</evidence>
<dbReference type="InterPro" id="IPR009293">
    <property type="entry name" value="UPF0478"/>
</dbReference>
<sequence length="178" mass="18993">MIMAWSAAIAAGAFVILVAGLLVGMRILLGRLAKVQQSAEAMQRDVSRLTAELSGLLPPTEEAIRTAQRQLSAVNRFFEAAGEVGGAIKHTTSAVESVTAVLAESAARHAERTETKRQAGEVFEWAELGIAAWQLWQSRRSSAVSSENDGVRHDAHVTASSSESTGRGEGHAKNERSE</sequence>
<evidence type="ECO:0000256" key="2">
    <source>
        <dbReference type="SAM" id="Phobius"/>
    </source>
</evidence>
<proteinExistence type="predicted"/>
<evidence type="ECO:0000313" key="4">
    <source>
        <dbReference type="Proteomes" id="UP001229346"/>
    </source>
</evidence>
<dbReference type="Pfam" id="PF06103">
    <property type="entry name" value="DUF948"/>
    <property type="match status" value="1"/>
</dbReference>
<keyword evidence="2" id="KW-0472">Membrane</keyword>
<gene>
    <name evidence="3" type="ORF">J2T15_001250</name>
</gene>
<feature type="region of interest" description="Disordered" evidence="1">
    <location>
        <begin position="144"/>
        <end position="178"/>
    </location>
</feature>